<sequence length="210" mass="21949">MTRIIAGFAGSLALQVPRSGTRPTSDRVREAIFSALEARDAIEGAAVLDLYAGSGALGLEAASRGAADVVLVEKAKAAADICRKNADALGRAARGGARGASHTAAGAHRPPRVKVAAQSVAAYLEHAVGPFDLVFLDPPYDLDESALARDLALLAPLLSPDAVVVVERGSRTPEPVWPDGIAPERRRDYGETVLWWASADAQPARPSQPE</sequence>
<dbReference type="KEGG" id="agf:ET445_10880"/>
<dbReference type="Proteomes" id="UP000291259">
    <property type="component" value="Chromosome"/>
</dbReference>
<dbReference type="AlphaFoldDB" id="A0A4P6FCZ2"/>
<evidence type="ECO:0000313" key="3">
    <source>
        <dbReference type="EMBL" id="QAY73774.1"/>
    </source>
</evidence>
<dbReference type="CDD" id="cd02440">
    <property type="entry name" value="AdoMet_MTases"/>
    <property type="match status" value="1"/>
</dbReference>
<keyword evidence="1 3" id="KW-0489">Methyltransferase</keyword>
<dbReference type="Pfam" id="PF03602">
    <property type="entry name" value="Cons_hypoth95"/>
    <property type="match status" value="1"/>
</dbReference>
<dbReference type="GO" id="GO:0031167">
    <property type="term" value="P:rRNA methylation"/>
    <property type="evidence" value="ECO:0007669"/>
    <property type="project" value="InterPro"/>
</dbReference>
<evidence type="ECO:0000256" key="1">
    <source>
        <dbReference type="ARBA" id="ARBA00022603"/>
    </source>
</evidence>
<dbReference type="InterPro" id="IPR004398">
    <property type="entry name" value="RNA_MeTrfase_RsmD"/>
</dbReference>
<dbReference type="EMBL" id="CP035491">
    <property type="protein sequence ID" value="QAY73774.1"/>
    <property type="molecule type" value="Genomic_DNA"/>
</dbReference>
<protein>
    <submittedName>
        <fullName evidence="3">16S rRNA (Guanine(966)-N(2))-methyltransferase RsmD</fullName>
    </submittedName>
</protein>
<dbReference type="InterPro" id="IPR029063">
    <property type="entry name" value="SAM-dependent_MTases_sf"/>
</dbReference>
<evidence type="ECO:0000256" key="2">
    <source>
        <dbReference type="ARBA" id="ARBA00022679"/>
    </source>
</evidence>
<name>A0A4P6FCZ2_9MICO</name>
<organism evidence="3 4">
    <name type="scientific">Agromyces protaetiae</name>
    <dbReference type="NCBI Taxonomy" id="2509455"/>
    <lineage>
        <taxon>Bacteria</taxon>
        <taxon>Bacillati</taxon>
        <taxon>Actinomycetota</taxon>
        <taxon>Actinomycetes</taxon>
        <taxon>Micrococcales</taxon>
        <taxon>Microbacteriaceae</taxon>
        <taxon>Agromyces</taxon>
    </lineage>
</organism>
<dbReference type="RefSeq" id="WP_129191269.1">
    <property type="nucleotide sequence ID" value="NZ_CP035491.1"/>
</dbReference>
<dbReference type="Gene3D" id="3.40.50.150">
    <property type="entry name" value="Vaccinia Virus protein VP39"/>
    <property type="match status" value="1"/>
</dbReference>
<evidence type="ECO:0000313" key="4">
    <source>
        <dbReference type="Proteomes" id="UP000291259"/>
    </source>
</evidence>
<reference evidence="3 4" key="1">
    <citation type="submission" date="2019-01" db="EMBL/GenBank/DDBJ databases">
        <title>Genome sequencing of strain FW100M-8.</title>
        <authorList>
            <person name="Heo J."/>
            <person name="Kim S.-J."/>
            <person name="Kim J.-S."/>
            <person name="Hong S.-B."/>
            <person name="Kwon S.-W."/>
        </authorList>
    </citation>
    <scope>NUCLEOTIDE SEQUENCE [LARGE SCALE GENOMIC DNA]</scope>
    <source>
        <strain evidence="3 4">FW100M-8</strain>
    </source>
</reference>
<dbReference type="InterPro" id="IPR002052">
    <property type="entry name" value="DNA_methylase_N6_adenine_CS"/>
</dbReference>
<dbReference type="PANTHER" id="PTHR43542">
    <property type="entry name" value="METHYLTRANSFERASE"/>
    <property type="match status" value="1"/>
</dbReference>
<dbReference type="GO" id="GO:0003676">
    <property type="term" value="F:nucleic acid binding"/>
    <property type="evidence" value="ECO:0007669"/>
    <property type="project" value="InterPro"/>
</dbReference>
<proteinExistence type="predicted"/>
<dbReference type="OrthoDB" id="9803017at2"/>
<dbReference type="GO" id="GO:0008168">
    <property type="term" value="F:methyltransferase activity"/>
    <property type="evidence" value="ECO:0007669"/>
    <property type="project" value="UniProtKB-KW"/>
</dbReference>
<accession>A0A4P6FCZ2</accession>
<dbReference type="PROSITE" id="PS00092">
    <property type="entry name" value="N6_MTASE"/>
    <property type="match status" value="1"/>
</dbReference>
<dbReference type="PANTHER" id="PTHR43542:SF1">
    <property type="entry name" value="METHYLTRANSFERASE"/>
    <property type="match status" value="1"/>
</dbReference>
<gene>
    <name evidence="3" type="ORF">ET445_10880</name>
</gene>
<keyword evidence="4" id="KW-1185">Reference proteome</keyword>
<dbReference type="SUPFAM" id="SSF53335">
    <property type="entry name" value="S-adenosyl-L-methionine-dependent methyltransferases"/>
    <property type="match status" value="1"/>
</dbReference>
<keyword evidence="2 3" id="KW-0808">Transferase</keyword>
<dbReference type="PIRSF" id="PIRSF004553">
    <property type="entry name" value="CHP00095"/>
    <property type="match status" value="1"/>
</dbReference>